<dbReference type="Proteomes" id="UP001046870">
    <property type="component" value="Chromosome 12"/>
</dbReference>
<dbReference type="Gene3D" id="1.10.287.450">
    <property type="entry name" value="Helix hairpin bin"/>
    <property type="match status" value="1"/>
</dbReference>
<dbReference type="InterPro" id="IPR015381">
    <property type="entry name" value="XLF-like_N"/>
</dbReference>
<dbReference type="PANTHER" id="PTHR32235:SF1">
    <property type="entry name" value="NON-HOMOLOGOUS END-JOINING FACTOR 1"/>
    <property type="match status" value="1"/>
</dbReference>
<comment type="caution">
    <text evidence="11">The sequence shown here is derived from an EMBL/GenBank/DDBJ whole genome shotgun (WGS) entry which is preliminary data.</text>
</comment>
<protein>
    <recommendedName>
        <fullName evidence="7">Non-homologous end-joining factor 1</fullName>
    </recommendedName>
</protein>
<dbReference type="GO" id="GO:0045027">
    <property type="term" value="F:DNA end binding"/>
    <property type="evidence" value="ECO:0007669"/>
    <property type="project" value="TreeGrafter"/>
</dbReference>
<name>A0A9D3PSG8_MEGAT</name>
<keyword evidence="4" id="KW-0234">DNA repair</keyword>
<evidence type="ECO:0000256" key="4">
    <source>
        <dbReference type="ARBA" id="ARBA00023204"/>
    </source>
</evidence>
<feature type="domain" description="XLF-like coiled-coil region" evidence="10">
    <location>
        <begin position="137"/>
        <end position="184"/>
    </location>
</feature>
<evidence type="ECO:0000256" key="7">
    <source>
        <dbReference type="ARBA" id="ARBA00044529"/>
    </source>
</evidence>
<dbReference type="Pfam" id="PF09302">
    <property type="entry name" value="XLF"/>
    <property type="match status" value="1"/>
</dbReference>
<evidence type="ECO:0000256" key="1">
    <source>
        <dbReference type="ARBA" id="ARBA00004123"/>
    </source>
</evidence>
<keyword evidence="2" id="KW-0227">DNA damage</keyword>
<organism evidence="11 12">
    <name type="scientific">Megalops atlanticus</name>
    <name type="common">Tarpon</name>
    <name type="synonym">Clupea gigantea</name>
    <dbReference type="NCBI Taxonomy" id="7932"/>
    <lineage>
        <taxon>Eukaryota</taxon>
        <taxon>Metazoa</taxon>
        <taxon>Chordata</taxon>
        <taxon>Craniata</taxon>
        <taxon>Vertebrata</taxon>
        <taxon>Euteleostomi</taxon>
        <taxon>Actinopterygii</taxon>
        <taxon>Neopterygii</taxon>
        <taxon>Teleostei</taxon>
        <taxon>Elopiformes</taxon>
        <taxon>Megalopidae</taxon>
        <taxon>Megalops</taxon>
    </lineage>
</organism>
<gene>
    <name evidence="11" type="ORF">MATL_G00152810</name>
</gene>
<keyword evidence="12" id="KW-1185">Reference proteome</keyword>
<evidence type="ECO:0000256" key="2">
    <source>
        <dbReference type="ARBA" id="ARBA00022763"/>
    </source>
</evidence>
<evidence type="ECO:0000313" key="12">
    <source>
        <dbReference type="Proteomes" id="UP001046870"/>
    </source>
</evidence>
<reference evidence="11" key="1">
    <citation type="submission" date="2021-01" db="EMBL/GenBank/DDBJ databases">
        <authorList>
            <person name="Zahm M."/>
            <person name="Roques C."/>
            <person name="Cabau C."/>
            <person name="Klopp C."/>
            <person name="Donnadieu C."/>
            <person name="Jouanno E."/>
            <person name="Lampietro C."/>
            <person name="Louis A."/>
            <person name="Herpin A."/>
            <person name="Echchiki A."/>
            <person name="Berthelot C."/>
            <person name="Parey E."/>
            <person name="Roest-Crollius H."/>
            <person name="Braasch I."/>
            <person name="Postlethwait J."/>
            <person name="Bobe J."/>
            <person name="Montfort J."/>
            <person name="Bouchez O."/>
            <person name="Begum T."/>
            <person name="Mejri S."/>
            <person name="Adams A."/>
            <person name="Chen W.-J."/>
            <person name="Guiguen Y."/>
        </authorList>
    </citation>
    <scope>NUCLEOTIDE SEQUENCE</scope>
    <source>
        <strain evidence="11">YG-15Mar2019-1</strain>
        <tissue evidence="11">Brain</tissue>
    </source>
</reference>
<dbReference type="GO" id="GO:0032807">
    <property type="term" value="C:DNA ligase IV complex"/>
    <property type="evidence" value="ECO:0007669"/>
    <property type="project" value="TreeGrafter"/>
</dbReference>
<evidence type="ECO:0000259" key="10">
    <source>
        <dbReference type="Pfam" id="PF21928"/>
    </source>
</evidence>
<feature type="domain" description="XLF-like N-terminal" evidence="9">
    <location>
        <begin position="15"/>
        <end position="133"/>
    </location>
</feature>
<keyword evidence="5" id="KW-0539">Nucleus</keyword>
<feature type="compositionally biased region" description="Basic residues" evidence="8">
    <location>
        <begin position="321"/>
        <end position="333"/>
    </location>
</feature>
<sequence length="333" mass="36399">MVSVEASEALLLEQPWVPVCVGGVQLLAKSCFGNTAYRLLFTDMECVWEEEMSAGAIQDRARDLNRRLRAPVSAFFAHLCAVARPCLSGQGDAGEESDQNEAQFTLSRSTDGLMVRLKSELAGVPFYWEFLCTPASVAVVCSHLVRPLLAMSRLLQRQVGELAALLARKDAEIQDYKENGAVLSRGRLLTDVFEEQTYRENFLTQVVPQVCTAQDCLGFDTELQELYTAVNAHRASRKRKSPDDGVPGDRSPDSHNDPECQAPDNDPGSPTLSGQELSDAPADRGSSSAGPGEETRSAEPEVPQSEQTVPLNPTPSDRCTSRPRKKKAVGLFR</sequence>
<dbReference type="AlphaFoldDB" id="A0A9D3PSG8"/>
<evidence type="ECO:0000256" key="5">
    <source>
        <dbReference type="ARBA" id="ARBA00023242"/>
    </source>
</evidence>
<proteinExistence type="inferred from homology"/>
<feature type="compositionally biased region" description="Polar residues" evidence="8">
    <location>
        <begin position="304"/>
        <end position="318"/>
    </location>
</feature>
<dbReference type="Gene3D" id="2.170.210.10">
    <property type="entry name" value="DNA double-strand break repair and VJ recombination XRCC4, N-terminal"/>
    <property type="match status" value="1"/>
</dbReference>
<dbReference type="Pfam" id="PF21928">
    <property type="entry name" value="XLF_CC"/>
    <property type="match status" value="1"/>
</dbReference>
<evidence type="ECO:0000256" key="8">
    <source>
        <dbReference type="SAM" id="MobiDB-lite"/>
    </source>
</evidence>
<comment type="similarity">
    <text evidence="6">Belongs to the XRCC4-XLF family. XLF subfamily.</text>
</comment>
<dbReference type="FunFam" id="1.10.287.450:FF:000003">
    <property type="entry name" value="Non-homologous end-joining factor 1"/>
    <property type="match status" value="1"/>
</dbReference>
<feature type="region of interest" description="Disordered" evidence="8">
    <location>
        <begin position="232"/>
        <end position="333"/>
    </location>
</feature>
<dbReference type="CDD" id="cd22285">
    <property type="entry name" value="HD_XLF_N"/>
    <property type="match status" value="1"/>
</dbReference>
<dbReference type="InterPro" id="IPR052287">
    <property type="entry name" value="NHEJ_factor"/>
</dbReference>
<dbReference type="InterPro" id="IPR038051">
    <property type="entry name" value="XRCC4-like_N_sf"/>
</dbReference>
<evidence type="ECO:0000259" key="9">
    <source>
        <dbReference type="Pfam" id="PF09302"/>
    </source>
</evidence>
<dbReference type="PANTHER" id="PTHR32235">
    <property type="entry name" value="NON-HOMOLOGOUS END-JOINING FACTOR 1"/>
    <property type="match status" value="1"/>
</dbReference>
<accession>A0A9D3PSG8</accession>
<dbReference type="OrthoDB" id="2155935at2759"/>
<dbReference type="GO" id="GO:0006303">
    <property type="term" value="P:double-strand break repair via nonhomologous end joining"/>
    <property type="evidence" value="ECO:0007669"/>
    <property type="project" value="UniProtKB-ARBA"/>
</dbReference>
<evidence type="ECO:0000313" key="11">
    <source>
        <dbReference type="EMBL" id="KAG7467391.1"/>
    </source>
</evidence>
<dbReference type="InterPro" id="IPR053829">
    <property type="entry name" value="XLF-like_CC"/>
</dbReference>
<comment type="subcellular location">
    <subcellularLocation>
        <location evidence="1">Nucleus</location>
    </subcellularLocation>
</comment>
<dbReference type="FunFam" id="2.170.210.10:FF:000001">
    <property type="entry name" value="Non-homologous end-joining factor 1"/>
    <property type="match status" value="1"/>
</dbReference>
<keyword evidence="3" id="KW-0238">DNA-binding</keyword>
<evidence type="ECO:0000256" key="3">
    <source>
        <dbReference type="ARBA" id="ARBA00023125"/>
    </source>
</evidence>
<evidence type="ECO:0000256" key="6">
    <source>
        <dbReference type="ARBA" id="ARBA00025747"/>
    </source>
</evidence>
<dbReference type="EMBL" id="JAFDVH010000012">
    <property type="protein sequence ID" value="KAG7467391.1"/>
    <property type="molecule type" value="Genomic_DNA"/>
</dbReference>